<feature type="transmembrane region" description="Helical" evidence="4">
    <location>
        <begin position="280"/>
        <end position="297"/>
    </location>
</feature>
<feature type="transmembrane region" description="Helical" evidence="4">
    <location>
        <begin position="337"/>
        <end position="359"/>
    </location>
</feature>
<evidence type="ECO:0000256" key="3">
    <source>
        <dbReference type="ARBA" id="ARBA00034247"/>
    </source>
</evidence>
<dbReference type="InterPro" id="IPR029787">
    <property type="entry name" value="Nucleotide_cyclase"/>
</dbReference>
<dbReference type="InterPro" id="IPR011623">
    <property type="entry name" value="7TMR_DISM_rcpt_extracell_dom1"/>
</dbReference>
<dbReference type="InterPro" id="IPR050469">
    <property type="entry name" value="Diguanylate_Cyclase"/>
</dbReference>
<keyword evidence="5" id="KW-0732">Signal</keyword>
<feature type="transmembrane region" description="Helical" evidence="4">
    <location>
        <begin position="247"/>
        <end position="268"/>
    </location>
</feature>
<dbReference type="EC" id="2.7.7.65" evidence="2"/>
<dbReference type="CDD" id="cd01949">
    <property type="entry name" value="GGDEF"/>
    <property type="match status" value="1"/>
</dbReference>
<keyword evidence="4" id="KW-0812">Transmembrane</keyword>
<dbReference type="Proteomes" id="UP000185999">
    <property type="component" value="Unassembled WGS sequence"/>
</dbReference>
<dbReference type="RefSeq" id="WP_054342601.1">
    <property type="nucleotide sequence ID" value="NZ_FTOE01000001.1"/>
</dbReference>
<accession>A0A1N7J080</accession>
<dbReference type="OrthoDB" id="5289013at2"/>
<dbReference type="GO" id="GO:0052621">
    <property type="term" value="F:diguanylate cyclase activity"/>
    <property type="evidence" value="ECO:0007669"/>
    <property type="project" value="UniProtKB-EC"/>
</dbReference>
<dbReference type="Pfam" id="PF07695">
    <property type="entry name" value="7TMR-DISM_7TM"/>
    <property type="match status" value="1"/>
</dbReference>
<comment type="cofactor">
    <cofactor evidence="1">
        <name>Mg(2+)</name>
        <dbReference type="ChEBI" id="CHEBI:18420"/>
    </cofactor>
</comment>
<organism evidence="7 8">
    <name type="scientific">Neptunomonas antarctica</name>
    <dbReference type="NCBI Taxonomy" id="619304"/>
    <lineage>
        <taxon>Bacteria</taxon>
        <taxon>Pseudomonadati</taxon>
        <taxon>Pseudomonadota</taxon>
        <taxon>Gammaproteobacteria</taxon>
        <taxon>Oceanospirillales</taxon>
        <taxon>Oceanospirillaceae</taxon>
        <taxon>Neptunomonas</taxon>
    </lineage>
</organism>
<keyword evidence="4" id="KW-1133">Transmembrane helix</keyword>
<dbReference type="InterPro" id="IPR000160">
    <property type="entry name" value="GGDEF_dom"/>
</dbReference>
<dbReference type="PROSITE" id="PS50887">
    <property type="entry name" value="GGDEF"/>
    <property type="match status" value="1"/>
</dbReference>
<dbReference type="Pfam" id="PF00990">
    <property type="entry name" value="GGDEF"/>
    <property type="match status" value="1"/>
</dbReference>
<proteinExistence type="predicted"/>
<feature type="transmembrane region" description="Helical" evidence="4">
    <location>
        <begin position="184"/>
        <end position="203"/>
    </location>
</feature>
<feature type="transmembrane region" description="Helical" evidence="4">
    <location>
        <begin position="215"/>
        <end position="235"/>
    </location>
</feature>
<evidence type="ECO:0000313" key="7">
    <source>
        <dbReference type="EMBL" id="SIS42667.1"/>
    </source>
</evidence>
<evidence type="ECO:0000256" key="2">
    <source>
        <dbReference type="ARBA" id="ARBA00012528"/>
    </source>
</evidence>
<evidence type="ECO:0000256" key="4">
    <source>
        <dbReference type="SAM" id="Phobius"/>
    </source>
</evidence>
<keyword evidence="8" id="KW-1185">Reference proteome</keyword>
<feature type="transmembrane region" description="Helical" evidence="4">
    <location>
        <begin position="303"/>
        <end position="325"/>
    </location>
</feature>
<dbReference type="EMBL" id="FTOE01000001">
    <property type="protein sequence ID" value="SIS42667.1"/>
    <property type="molecule type" value="Genomic_DNA"/>
</dbReference>
<dbReference type="AlphaFoldDB" id="A0A1N7J080"/>
<dbReference type="Gene3D" id="2.60.40.2380">
    <property type="match status" value="1"/>
</dbReference>
<evidence type="ECO:0000313" key="8">
    <source>
        <dbReference type="Proteomes" id="UP000185999"/>
    </source>
</evidence>
<dbReference type="SMART" id="SM00267">
    <property type="entry name" value="GGDEF"/>
    <property type="match status" value="1"/>
</dbReference>
<comment type="catalytic activity">
    <reaction evidence="3">
        <text>2 GTP = 3',3'-c-di-GMP + 2 diphosphate</text>
        <dbReference type="Rhea" id="RHEA:24898"/>
        <dbReference type="ChEBI" id="CHEBI:33019"/>
        <dbReference type="ChEBI" id="CHEBI:37565"/>
        <dbReference type="ChEBI" id="CHEBI:58805"/>
        <dbReference type="EC" id="2.7.7.65"/>
    </reaction>
</comment>
<dbReference type="Gene3D" id="3.30.70.270">
    <property type="match status" value="1"/>
</dbReference>
<name>A0A1N7J080_9GAMM</name>
<sequence length="571" mass="64096">MKVLIICFWILLSTFSSDPTQAKSLTLTELPSGSLGNYTHYFIEDAKPLTLEEAIFKNNAGGFRAGKQEALNFGIDSPPVWLTLTVNNSTDQPLAYQLAVGTTWIDQLNISILQNSQLIRSWQAGDALPNTPSLIPGTGFIFTQPFPPGVSEIYIRAATQDPLILPIKLTPLEKVAGSSQWTQYGYGFLYGYLCALIAYNLILYSRLRKRSYLYYLLYLASFILTNLAYTGHGYAWLWPTHPEFQRYIILALMVLYSSCSLIFACRFLSLKKHAPRLLRWIRNFILLGPCLIGLTILQNNQLYAVLVAFSYLTASTLGLVLLGIFAVWKKQAVGRYFFAAAFFGMCGTAVTTFAVLGWIPFTPLTFHSVDIGIPIEATLLALALTHQVREQQDARMQAEYMARHDPLTGLLNRRGFHYLASNIWSTAIRKHRITSIIMLDMDHFKQINDQYGHAIGDQVLVGISQLLASECRAQDLLARWGGEEFILLLPETPSEQACIFAERIRIAIETFGVNFKQANITTTVSLGIAQSDLKQTLDELIHEADKHLYLAKDKGRNQIHTTALPLHPLTQ</sequence>
<feature type="domain" description="GGDEF" evidence="6">
    <location>
        <begin position="432"/>
        <end position="564"/>
    </location>
</feature>
<dbReference type="InterPro" id="IPR011622">
    <property type="entry name" value="7TMR_DISM_rcpt_extracell_dom2"/>
</dbReference>
<protein>
    <recommendedName>
        <fullName evidence="2">diguanylate cyclase</fullName>
        <ecNumber evidence="2">2.7.7.65</ecNumber>
    </recommendedName>
</protein>
<dbReference type="NCBIfam" id="TIGR00254">
    <property type="entry name" value="GGDEF"/>
    <property type="match status" value="1"/>
</dbReference>
<reference evidence="8" key="1">
    <citation type="submission" date="2017-01" db="EMBL/GenBank/DDBJ databases">
        <authorList>
            <person name="Varghese N."/>
            <person name="Submissions S."/>
        </authorList>
    </citation>
    <scope>NUCLEOTIDE SEQUENCE [LARGE SCALE GENOMIC DNA]</scope>
    <source>
        <strain evidence="8">DSM 22306</strain>
    </source>
</reference>
<gene>
    <name evidence="7" type="ORF">SAMN05421760_101404</name>
</gene>
<evidence type="ECO:0000256" key="1">
    <source>
        <dbReference type="ARBA" id="ARBA00001946"/>
    </source>
</evidence>
<dbReference type="PANTHER" id="PTHR45138">
    <property type="entry name" value="REGULATORY COMPONENTS OF SENSORY TRANSDUCTION SYSTEM"/>
    <property type="match status" value="1"/>
</dbReference>
<dbReference type="Pfam" id="PF07696">
    <property type="entry name" value="7TMR-DISMED2"/>
    <property type="match status" value="1"/>
</dbReference>
<evidence type="ECO:0000259" key="6">
    <source>
        <dbReference type="PROSITE" id="PS50887"/>
    </source>
</evidence>
<feature type="signal peptide" evidence="5">
    <location>
        <begin position="1"/>
        <end position="22"/>
    </location>
</feature>
<dbReference type="PANTHER" id="PTHR45138:SF9">
    <property type="entry name" value="DIGUANYLATE CYCLASE DGCM-RELATED"/>
    <property type="match status" value="1"/>
</dbReference>
<dbReference type="STRING" id="619304.SAMN05421760_101404"/>
<dbReference type="SUPFAM" id="SSF55073">
    <property type="entry name" value="Nucleotide cyclase"/>
    <property type="match status" value="1"/>
</dbReference>
<feature type="chain" id="PRO_5009942883" description="diguanylate cyclase" evidence="5">
    <location>
        <begin position="23"/>
        <end position="571"/>
    </location>
</feature>
<keyword evidence="4" id="KW-0472">Membrane</keyword>
<evidence type="ECO:0000256" key="5">
    <source>
        <dbReference type="SAM" id="SignalP"/>
    </source>
</evidence>
<dbReference type="FunFam" id="3.30.70.270:FF:000001">
    <property type="entry name" value="Diguanylate cyclase domain protein"/>
    <property type="match status" value="1"/>
</dbReference>
<dbReference type="InterPro" id="IPR043128">
    <property type="entry name" value="Rev_trsase/Diguanyl_cyclase"/>
</dbReference>